<gene>
    <name evidence="1" type="ORF">FRX31_010597</name>
</gene>
<reference evidence="1 2" key="1">
    <citation type="submission" date="2020-06" db="EMBL/GenBank/DDBJ databases">
        <title>Transcriptomic and genomic resources for Thalictrum thalictroides and T. hernandezii: Facilitating candidate gene discovery in an emerging model plant lineage.</title>
        <authorList>
            <person name="Arias T."/>
            <person name="Riano-Pachon D.M."/>
            <person name="Di Stilio V.S."/>
        </authorList>
    </citation>
    <scope>NUCLEOTIDE SEQUENCE [LARGE SCALE GENOMIC DNA]</scope>
    <source>
        <strain evidence="2">cv. WT478/WT964</strain>
        <tissue evidence="1">Leaves</tissue>
    </source>
</reference>
<evidence type="ECO:0000313" key="1">
    <source>
        <dbReference type="EMBL" id="KAF5199816.1"/>
    </source>
</evidence>
<accession>A0A7J6WR25</accession>
<dbReference type="EMBL" id="JABWDY010011412">
    <property type="protein sequence ID" value="KAF5199816.1"/>
    <property type="molecule type" value="Genomic_DNA"/>
</dbReference>
<comment type="caution">
    <text evidence="1">The sequence shown here is derived from an EMBL/GenBank/DDBJ whole genome shotgun (WGS) entry which is preliminary data.</text>
</comment>
<keyword evidence="2" id="KW-1185">Reference proteome</keyword>
<dbReference type="AlphaFoldDB" id="A0A7J6WR25"/>
<dbReference type="Proteomes" id="UP000554482">
    <property type="component" value="Unassembled WGS sequence"/>
</dbReference>
<sequence>MWQSNQYLFREYPIKLAIMWQSNQYLFREYPIKMIDSVDVTCGLSLGEYIYCPCIFWSFQVGDPNMDHK</sequence>
<evidence type="ECO:0000313" key="2">
    <source>
        <dbReference type="Proteomes" id="UP000554482"/>
    </source>
</evidence>
<name>A0A7J6WR25_THATH</name>
<organism evidence="1 2">
    <name type="scientific">Thalictrum thalictroides</name>
    <name type="common">Rue-anemone</name>
    <name type="synonym">Anemone thalictroides</name>
    <dbReference type="NCBI Taxonomy" id="46969"/>
    <lineage>
        <taxon>Eukaryota</taxon>
        <taxon>Viridiplantae</taxon>
        <taxon>Streptophyta</taxon>
        <taxon>Embryophyta</taxon>
        <taxon>Tracheophyta</taxon>
        <taxon>Spermatophyta</taxon>
        <taxon>Magnoliopsida</taxon>
        <taxon>Ranunculales</taxon>
        <taxon>Ranunculaceae</taxon>
        <taxon>Thalictroideae</taxon>
        <taxon>Thalictrum</taxon>
    </lineage>
</organism>
<protein>
    <submittedName>
        <fullName evidence="1">Uncharacterized protein</fullName>
    </submittedName>
</protein>
<proteinExistence type="predicted"/>